<dbReference type="GO" id="GO:0005739">
    <property type="term" value="C:mitochondrion"/>
    <property type="evidence" value="ECO:0007669"/>
    <property type="project" value="TreeGrafter"/>
</dbReference>
<protein>
    <recommendedName>
        <fullName evidence="4">Transmembrane protein 223</fullName>
    </recommendedName>
</protein>
<keyword evidence="1" id="KW-1133">Transmembrane helix</keyword>
<gene>
    <name evidence="2" type="ORF">NQ318_013474</name>
</gene>
<dbReference type="InterPro" id="IPR045325">
    <property type="entry name" value="TMEM70/TMEM186/TMEM223"/>
</dbReference>
<feature type="transmembrane region" description="Helical" evidence="1">
    <location>
        <begin position="57"/>
        <end position="75"/>
    </location>
</feature>
<sequence>MLGLLRFSCKPVIFNPFNKFNILNKNVVNRCLCQKQLDVNTNVTKDVILYKYKNDTFFKVVNIFALCQFGFWTYLSTFAYTKLRDAPVDSSKETKWWRKINLGENKYRNALTIISFLIGWGILTVTWMYSLRSVKYLILRKGGKEVTIVTYSPTGSNRMFTLGLQNVSCKESRTTAKSQLPIKVKGHYLHYILDMRGEFTNPSLFDNTTGLRRNWAI</sequence>
<keyword evidence="3" id="KW-1185">Reference proteome</keyword>
<keyword evidence="1" id="KW-0812">Transmembrane</keyword>
<dbReference type="PANTHER" id="PTHR14549:SF2">
    <property type="entry name" value="TRANSMEMBRANE PROTEIN 223"/>
    <property type="match status" value="1"/>
</dbReference>
<accession>A0AAV8YBB8</accession>
<dbReference type="EMBL" id="JAPWTK010000129">
    <property type="protein sequence ID" value="KAJ8948822.1"/>
    <property type="molecule type" value="Genomic_DNA"/>
</dbReference>
<evidence type="ECO:0000256" key="1">
    <source>
        <dbReference type="SAM" id="Phobius"/>
    </source>
</evidence>
<name>A0AAV8YBB8_9CUCU</name>
<dbReference type="AlphaFoldDB" id="A0AAV8YBB8"/>
<dbReference type="Pfam" id="PF06979">
    <property type="entry name" value="TMEM70"/>
    <property type="match status" value="1"/>
</dbReference>
<dbReference type="Proteomes" id="UP001162162">
    <property type="component" value="Unassembled WGS sequence"/>
</dbReference>
<reference evidence="2" key="1">
    <citation type="journal article" date="2023" name="Insect Mol. Biol.">
        <title>Genome sequencing provides insights into the evolution of gene families encoding plant cell wall-degrading enzymes in longhorned beetles.</title>
        <authorList>
            <person name="Shin N.R."/>
            <person name="Okamura Y."/>
            <person name="Kirsch R."/>
            <person name="Pauchet Y."/>
        </authorList>
    </citation>
    <scope>NUCLEOTIDE SEQUENCE</scope>
    <source>
        <strain evidence="2">AMC_N1</strain>
    </source>
</reference>
<dbReference type="GO" id="GO:0007399">
    <property type="term" value="P:nervous system development"/>
    <property type="evidence" value="ECO:0007669"/>
    <property type="project" value="TreeGrafter"/>
</dbReference>
<evidence type="ECO:0008006" key="4">
    <source>
        <dbReference type="Google" id="ProtNLM"/>
    </source>
</evidence>
<dbReference type="InterPro" id="IPR026100">
    <property type="entry name" value="Tmem223"/>
</dbReference>
<organism evidence="2 3">
    <name type="scientific">Aromia moschata</name>
    <dbReference type="NCBI Taxonomy" id="1265417"/>
    <lineage>
        <taxon>Eukaryota</taxon>
        <taxon>Metazoa</taxon>
        <taxon>Ecdysozoa</taxon>
        <taxon>Arthropoda</taxon>
        <taxon>Hexapoda</taxon>
        <taxon>Insecta</taxon>
        <taxon>Pterygota</taxon>
        <taxon>Neoptera</taxon>
        <taxon>Endopterygota</taxon>
        <taxon>Coleoptera</taxon>
        <taxon>Polyphaga</taxon>
        <taxon>Cucujiformia</taxon>
        <taxon>Chrysomeloidea</taxon>
        <taxon>Cerambycidae</taxon>
        <taxon>Cerambycinae</taxon>
        <taxon>Callichromatini</taxon>
        <taxon>Aromia</taxon>
    </lineage>
</organism>
<dbReference type="PANTHER" id="PTHR14549">
    <property type="entry name" value="TRANSMEMBRANE PROTEIN 223"/>
    <property type="match status" value="1"/>
</dbReference>
<evidence type="ECO:0000313" key="2">
    <source>
        <dbReference type="EMBL" id="KAJ8948822.1"/>
    </source>
</evidence>
<evidence type="ECO:0000313" key="3">
    <source>
        <dbReference type="Proteomes" id="UP001162162"/>
    </source>
</evidence>
<keyword evidence="1" id="KW-0472">Membrane</keyword>
<comment type="caution">
    <text evidence="2">The sequence shown here is derived from an EMBL/GenBank/DDBJ whole genome shotgun (WGS) entry which is preliminary data.</text>
</comment>
<feature type="transmembrane region" description="Helical" evidence="1">
    <location>
        <begin position="110"/>
        <end position="131"/>
    </location>
</feature>
<proteinExistence type="predicted"/>